<dbReference type="GO" id="GO:0016787">
    <property type="term" value="F:hydrolase activity"/>
    <property type="evidence" value="ECO:0007669"/>
    <property type="project" value="UniProtKB-KW"/>
</dbReference>
<evidence type="ECO:0000313" key="6">
    <source>
        <dbReference type="Proteomes" id="UP000316030"/>
    </source>
</evidence>
<dbReference type="SUPFAM" id="SSF54197">
    <property type="entry name" value="HIT-like"/>
    <property type="match status" value="1"/>
</dbReference>
<dbReference type="Proteomes" id="UP000316030">
    <property type="component" value="Unassembled WGS sequence"/>
</dbReference>
<dbReference type="Gene3D" id="3.30.428.10">
    <property type="entry name" value="HIT-like"/>
    <property type="match status" value="1"/>
</dbReference>
<feature type="active site" description="Tele-AMP-histidine intermediate" evidence="1">
    <location>
        <position position="111"/>
    </location>
</feature>
<evidence type="ECO:0000256" key="3">
    <source>
        <dbReference type="PROSITE-ProRule" id="PRU00464"/>
    </source>
</evidence>
<dbReference type="Pfam" id="PF01230">
    <property type="entry name" value="HIT"/>
    <property type="match status" value="1"/>
</dbReference>
<evidence type="ECO:0000256" key="2">
    <source>
        <dbReference type="PIRSR" id="PIRSR601310-3"/>
    </source>
</evidence>
<dbReference type="PANTHER" id="PTHR23089">
    <property type="entry name" value="HISTIDINE TRIAD HIT PROTEIN"/>
    <property type="match status" value="1"/>
</dbReference>
<sequence length="129" mass="14243">MMAYRYDDQNVFARILRGEIPCKKVRESTHALAFHDIAPQAPVHVLVIPKGPYVTYDHFALEASEDEIVDFTRMVGEICAMTEVQPGMGGGGYRMVANSGEAAIQDVPHLHVHILGGRLLGRMLRDPGT</sequence>
<evidence type="ECO:0000313" key="5">
    <source>
        <dbReference type="EMBL" id="SMO33747.1"/>
    </source>
</evidence>
<dbReference type="EMBL" id="FXTO01000001">
    <property type="protein sequence ID" value="SMO33747.1"/>
    <property type="molecule type" value="Genomic_DNA"/>
</dbReference>
<evidence type="ECO:0000259" key="4">
    <source>
        <dbReference type="PROSITE" id="PS51084"/>
    </source>
</evidence>
<name>A0A521AG24_9RHOB</name>
<feature type="domain" description="HIT" evidence="4">
    <location>
        <begin position="11"/>
        <end position="129"/>
    </location>
</feature>
<accession>A0A521AG24</accession>
<dbReference type="InterPro" id="IPR011146">
    <property type="entry name" value="HIT-like"/>
</dbReference>
<dbReference type="InterPro" id="IPR036265">
    <property type="entry name" value="HIT-like_sf"/>
</dbReference>
<dbReference type="InterPro" id="IPR019808">
    <property type="entry name" value="Histidine_triad_CS"/>
</dbReference>
<keyword evidence="6" id="KW-1185">Reference proteome</keyword>
<feature type="short sequence motif" description="Histidine triad motif" evidence="2 3">
    <location>
        <begin position="109"/>
        <end position="113"/>
    </location>
</feature>
<dbReference type="InterPro" id="IPR001310">
    <property type="entry name" value="Histidine_triad_HIT"/>
</dbReference>
<protein>
    <submittedName>
        <fullName evidence="5">Diadenosine tetraphosphate (Ap4A) hydrolase</fullName>
    </submittedName>
</protein>
<dbReference type="PROSITE" id="PS51084">
    <property type="entry name" value="HIT_2"/>
    <property type="match status" value="1"/>
</dbReference>
<gene>
    <name evidence="5" type="ORF">SAMN06265173_101144</name>
</gene>
<evidence type="ECO:0000256" key="1">
    <source>
        <dbReference type="PIRSR" id="PIRSR601310-1"/>
    </source>
</evidence>
<organism evidence="5 6">
    <name type="scientific">Thalassovita litoralis</name>
    <dbReference type="NCBI Taxonomy" id="1010611"/>
    <lineage>
        <taxon>Bacteria</taxon>
        <taxon>Pseudomonadati</taxon>
        <taxon>Pseudomonadota</taxon>
        <taxon>Alphaproteobacteria</taxon>
        <taxon>Rhodobacterales</taxon>
        <taxon>Roseobacteraceae</taxon>
        <taxon>Thalassovita</taxon>
    </lineage>
</organism>
<dbReference type="PROSITE" id="PS00892">
    <property type="entry name" value="HIT_1"/>
    <property type="match status" value="1"/>
</dbReference>
<proteinExistence type="predicted"/>
<keyword evidence="5" id="KW-0378">Hydrolase</keyword>
<dbReference type="AlphaFoldDB" id="A0A521AG24"/>
<reference evidence="5 6" key="1">
    <citation type="submission" date="2017-05" db="EMBL/GenBank/DDBJ databases">
        <authorList>
            <person name="Varghese N."/>
            <person name="Submissions S."/>
        </authorList>
    </citation>
    <scope>NUCLEOTIDE SEQUENCE [LARGE SCALE GENOMIC DNA]</scope>
    <source>
        <strain evidence="5 6">DSM 29506</strain>
    </source>
</reference>
<dbReference type="PRINTS" id="PR00332">
    <property type="entry name" value="HISTRIAD"/>
</dbReference>